<dbReference type="PROSITE" id="PS00518">
    <property type="entry name" value="ZF_RING_1"/>
    <property type="match status" value="1"/>
</dbReference>
<comment type="caution">
    <text evidence="21">The sequence shown here is derived from an EMBL/GenBank/DDBJ whole genome shotgun (WGS) entry which is preliminary data.</text>
</comment>
<evidence type="ECO:0000256" key="17">
    <source>
        <dbReference type="ARBA" id="ARBA00023140"/>
    </source>
</evidence>
<dbReference type="GO" id="GO:0005778">
    <property type="term" value="C:peroxisomal membrane"/>
    <property type="evidence" value="ECO:0007669"/>
    <property type="project" value="UniProtKB-SubCell"/>
</dbReference>
<evidence type="ECO:0000313" key="22">
    <source>
        <dbReference type="Proteomes" id="UP001634394"/>
    </source>
</evidence>
<accession>A0ABD3T455</accession>
<feature type="transmembrane region" description="Helical" evidence="19">
    <location>
        <begin position="145"/>
        <end position="164"/>
    </location>
</feature>
<keyword evidence="12" id="KW-0833">Ubl conjugation pathway</keyword>
<keyword evidence="10" id="KW-0479">Metal-binding</keyword>
<evidence type="ECO:0000256" key="14">
    <source>
        <dbReference type="ARBA" id="ARBA00022927"/>
    </source>
</evidence>
<evidence type="ECO:0000256" key="18">
    <source>
        <dbReference type="PROSITE-ProRule" id="PRU00175"/>
    </source>
</evidence>
<evidence type="ECO:0000256" key="16">
    <source>
        <dbReference type="ARBA" id="ARBA00023136"/>
    </source>
</evidence>
<evidence type="ECO:0000256" key="12">
    <source>
        <dbReference type="ARBA" id="ARBA00022786"/>
    </source>
</evidence>
<evidence type="ECO:0000256" key="2">
    <source>
        <dbReference type="ARBA" id="ARBA00004585"/>
    </source>
</evidence>
<dbReference type="InterPro" id="IPR001841">
    <property type="entry name" value="Znf_RING"/>
</dbReference>
<dbReference type="InterPro" id="IPR017907">
    <property type="entry name" value="Znf_RING_CS"/>
</dbReference>
<feature type="domain" description="RING-type" evidence="20">
    <location>
        <begin position="241"/>
        <end position="279"/>
    </location>
</feature>
<dbReference type="GO" id="GO:0008270">
    <property type="term" value="F:zinc ion binding"/>
    <property type="evidence" value="ECO:0007669"/>
    <property type="project" value="UniProtKB-KW"/>
</dbReference>
<keyword evidence="16 19" id="KW-0472">Membrane</keyword>
<comment type="pathway">
    <text evidence="3">Protein modification; protein ubiquitination.</text>
</comment>
<evidence type="ECO:0000256" key="19">
    <source>
        <dbReference type="SAM" id="Phobius"/>
    </source>
</evidence>
<evidence type="ECO:0000313" key="21">
    <source>
        <dbReference type="EMBL" id="KAL3831692.1"/>
    </source>
</evidence>
<keyword evidence="7" id="KW-0962">Peroxisome biogenesis</keyword>
<evidence type="ECO:0000259" key="20">
    <source>
        <dbReference type="PROSITE" id="PS50089"/>
    </source>
</evidence>
<dbReference type="GO" id="GO:0007031">
    <property type="term" value="P:peroxisome organization"/>
    <property type="evidence" value="ECO:0007669"/>
    <property type="project" value="UniProtKB-KW"/>
</dbReference>
<dbReference type="GO" id="GO:0015031">
    <property type="term" value="P:protein transport"/>
    <property type="evidence" value="ECO:0007669"/>
    <property type="project" value="UniProtKB-KW"/>
</dbReference>
<dbReference type="Pfam" id="PF13639">
    <property type="entry name" value="zf-RING_2"/>
    <property type="match status" value="1"/>
</dbReference>
<dbReference type="Pfam" id="PF04757">
    <property type="entry name" value="Pex2_Pex12"/>
    <property type="match status" value="1"/>
</dbReference>
<evidence type="ECO:0000256" key="7">
    <source>
        <dbReference type="ARBA" id="ARBA00022593"/>
    </source>
</evidence>
<evidence type="ECO:0000256" key="8">
    <source>
        <dbReference type="ARBA" id="ARBA00022679"/>
    </source>
</evidence>
<keyword evidence="9 19" id="KW-0812">Transmembrane</keyword>
<dbReference type="PANTHER" id="PTHR23350:SF0">
    <property type="entry name" value="PEROXISOME BIOGENESIS FACTOR 10"/>
    <property type="match status" value="1"/>
</dbReference>
<keyword evidence="6" id="KW-0813">Transport</keyword>
<keyword evidence="13" id="KW-0862">Zinc</keyword>
<comment type="subcellular location">
    <subcellularLocation>
        <location evidence="2">Peroxisome membrane</location>
        <topology evidence="2">Multi-pass membrane protein</topology>
    </subcellularLocation>
</comment>
<dbReference type="PROSITE" id="PS50089">
    <property type="entry name" value="ZF_RING_2"/>
    <property type="match status" value="1"/>
</dbReference>
<evidence type="ECO:0000256" key="15">
    <source>
        <dbReference type="ARBA" id="ARBA00022989"/>
    </source>
</evidence>
<evidence type="ECO:0000256" key="11">
    <source>
        <dbReference type="ARBA" id="ARBA00022771"/>
    </source>
</evidence>
<dbReference type="Proteomes" id="UP001634394">
    <property type="component" value="Unassembled WGS sequence"/>
</dbReference>
<evidence type="ECO:0000256" key="10">
    <source>
        <dbReference type="ARBA" id="ARBA00022723"/>
    </source>
</evidence>
<proteinExistence type="inferred from homology"/>
<evidence type="ECO:0000256" key="13">
    <source>
        <dbReference type="ARBA" id="ARBA00022833"/>
    </source>
</evidence>
<evidence type="ECO:0000256" key="9">
    <source>
        <dbReference type="ARBA" id="ARBA00022692"/>
    </source>
</evidence>
<keyword evidence="17" id="KW-0576">Peroxisome</keyword>
<evidence type="ECO:0000256" key="4">
    <source>
        <dbReference type="ARBA" id="ARBA00008704"/>
    </source>
</evidence>
<dbReference type="GO" id="GO:0061630">
    <property type="term" value="F:ubiquitin protein ligase activity"/>
    <property type="evidence" value="ECO:0007669"/>
    <property type="project" value="UniProtKB-EC"/>
</dbReference>
<dbReference type="InterPro" id="IPR025654">
    <property type="entry name" value="PEX2/10"/>
</dbReference>
<name>A0ABD3T455_SINWO</name>
<dbReference type="CDD" id="cd16527">
    <property type="entry name" value="RING-HC_PEX10"/>
    <property type="match status" value="1"/>
</dbReference>
<organism evidence="21 22">
    <name type="scientific">Sinanodonta woodiana</name>
    <name type="common">Chinese pond mussel</name>
    <name type="synonym">Anodonta woodiana</name>
    <dbReference type="NCBI Taxonomy" id="1069815"/>
    <lineage>
        <taxon>Eukaryota</taxon>
        <taxon>Metazoa</taxon>
        <taxon>Spiralia</taxon>
        <taxon>Lophotrochozoa</taxon>
        <taxon>Mollusca</taxon>
        <taxon>Bivalvia</taxon>
        <taxon>Autobranchia</taxon>
        <taxon>Heteroconchia</taxon>
        <taxon>Palaeoheterodonta</taxon>
        <taxon>Unionida</taxon>
        <taxon>Unionoidea</taxon>
        <taxon>Unionidae</taxon>
        <taxon>Unioninae</taxon>
        <taxon>Sinanodonta</taxon>
    </lineage>
</organism>
<keyword evidence="8" id="KW-0808">Transferase</keyword>
<comment type="similarity">
    <text evidence="4">Belongs to the pex2/pex10/pex12 family.</text>
</comment>
<reference evidence="21 22" key="1">
    <citation type="submission" date="2024-11" db="EMBL/GenBank/DDBJ databases">
        <title>Chromosome-level genome assembly of the freshwater bivalve Anodonta woodiana.</title>
        <authorList>
            <person name="Chen X."/>
        </authorList>
    </citation>
    <scope>NUCLEOTIDE SEQUENCE [LARGE SCALE GENOMIC DNA]</scope>
    <source>
        <strain evidence="21">MN2024</strain>
        <tissue evidence="21">Gills</tissue>
    </source>
</reference>
<keyword evidence="11 18" id="KW-0863">Zinc-finger</keyword>
<keyword evidence="14" id="KW-0653">Protein transport</keyword>
<protein>
    <recommendedName>
        <fullName evidence="5">RING-type E3 ubiquitin transferase</fullName>
        <ecNumber evidence="5">2.3.2.27</ecNumber>
    </recommendedName>
</protein>
<keyword evidence="22" id="KW-1185">Reference proteome</keyword>
<dbReference type="SUPFAM" id="SSF57850">
    <property type="entry name" value="RING/U-box"/>
    <property type="match status" value="1"/>
</dbReference>
<dbReference type="SMART" id="SM00184">
    <property type="entry name" value="RING"/>
    <property type="match status" value="1"/>
</dbReference>
<gene>
    <name evidence="21" type="ORF">ACJMK2_023414</name>
</gene>
<dbReference type="InterPro" id="IPR006845">
    <property type="entry name" value="Pex_N"/>
</dbReference>
<evidence type="ECO:0000256" key="1">
    <source>
        <dbReference type="ARBA" id="ARBA00000900"/>
    </source>
</evidence>
<sequence length="295" mass="33770">MLGSAGTAEIIRSHQKDDFYLRYLRGTTAEALQTVLGARWWIRWRKEAEIIADLGYFILTTFSGFQTVGEEYVNIIQVDKSERAVPSHFKRGIMILLQVLMPYCLQKGFDMLENKLRSNSMCEVPIETREFLLKYMPAFRAAVTYIHRFHLCLFYIYGVFYHIAKRVANIKYMQYSPGPTPPGVSSSTHSLSIMGWMSLVQLFGSLLIQSFSHMKTKADSIKTDITDLRQDGGFVNPGSKCALCLEVRKCSTATPCGHLFCWKCIQEWCSSKAECPLCREQCPPHRLVFLQNMDP</sequence>
<evidence type="ECO:0000256" key="6">
    <source>
        <dbReference type="ARBA" id="ARBA00022448"/>
    </source>
</evidence>
<dbReference type="InterPro" id="IPR013083">
    <property type="entry name" value="Znf_RING/FYVE/PHD"/>
</dbReference>
<evidence type="ECO:0000256" key="3">
    <source>
        <dbReference type="ARBA" id="ARBA00004906"/>
    </source>
</evidence>
<dbReference type="Gene3D" id="3.30.40.10">
    <property type="entry name" value="Zinc/RING finger domain, C3HC4 (zinc finger)"/>
    <property type="match status" value="1"/>
</dbReference>
<comment type="catalytic activity">
    <reaction evidence="1">
        <text>S-ubiquitinyl-[E2 ubiquitin-conjugating enzyme]-L-cysteine + [acceptor protein]-L-lysine = [E2 ubiquitin-conjugating enzyme]-L-cysteine + N(6)-ubiquitinyl-[acceptor protein]-L-lysine.</text>
        <dbReference type="EC" id="2.3.2.27"/>
    </reaction>
</comment>
<dbReference type="AlphaFoldDB" id="A0ABD3T455"/>
<dbReference type="EC" id="2.3.2.27" evidence="5"/>
<keyword evidence="15 19" id="KW-1133">Transmembrane helix</keyword>
<evidence type="ECO:0000256" key="5">
    <source>
        <dbReference type="ARBA" id="ARBA00012483"/>
    </source>
</evidence>
<dbReference type="PANTHER" id="PTHR23350">
    <property type="entry name" value="PEROXISOME ASSEMBLY PROTEIN 10"/>
    <property type="match status" value="1"/>
</dbReference>
<dbReference type="EMBL" id="JBJQND010000019">
    <property type="protein sequence ID" value="KAL3831692.1"/>
    <property type="molecule type" value="Genomic_DNA"/>
</dbReference>